<dbReference type="OrthoDB" id="6098025at2759"/>
<feature type="repeat" description="ANK" evidence="3">
    <location>
        <begin position="772"/>
        <end position="808"/>
    </location>
</feature>
<feature type="compositionally biased region" description="Low complexity" evidence="4">
    <location>
        <begin position="658"/>
        <end position="669"/>
    </location>
</feature>
<comment type="caution">
    <text evidence="6">The sequence shown here is derived from an EMBL/GenBank/DDBJ whole genome shotgun (WGS) entry which is preliminary data.</text>
</comment>
<organism evidence="6 7">
    <name type="scientific">Mytilus galloprovincialis</name>
    <name type="common">Mediterranean mussel</name>
    <dbReference type="NCBI Taxonomy" id="29158"/>
    <lineage>
        <taxon>Eukaryota</taxon>
        <taxon>Metazoa</taxon>
        <taxon>Spiralia</taxon>
        <taxon>Lophotrochozoa</taxon>
        <taxon>Mollusca</taxon>
        <taxon>Bivalvia</taxon>
        <taxon>Autobranchia</taxon>
        <taxon>Pteriomorphia</taxon>
        <taxon>Mytilida</taxon>
        <taxon>Mytiloidea</taxon>
        <taxon>Mytilidae</taxon>
        <taxon>Mytilinae</taxon>
        <taxon>Mytilus</taxon>
    </lineage>
</organism>
<dbReference type="PANTHER" id="PTHR24123:SF33">
    <property type="entry name" value="PROTEIN HOS4"/>
    <property type="match status" value="1"/>
</dbReference>
<dbReference type="PANTHER" id="PTHR24123">
    <property type="entry name" value="ANKYRIN REPEAT-CONTAINING"/>
    <property type="match status" value="1"/>
</dbReference>
<name>A0A8B6FLH0_MYTGA</name>
<keyword evidence="7" id="KW-1185">Reference proteome</keyword>
<evidence type="ECO:0000313" key="7">
    <source>
        <dbReference type="Proteomes" id="UP000596742"/>
    </source>
</evidence>
<dbReference type="CDD" id="cd03587">
    <property type="entry name" value="SOCS"/>
    <property type="match status" value="1"/>
</dbReference>
<evidence type="ECO:0000313" key="6">
    <source>
        <dbReference type="EMBL" id="VDI50459.1"/>
    </source>
</evidence>
<dbReference type="SUPFAM" id="SSF48403">
    <property type="entry name" value="Ankyrin repeat"/>
    <property type="match status" value="5"/>
</dbReference>
<proteinExistence type="predicted"/>
<dbReference type="InterPro" id="IPR036770">
    <property type="entry name" value="Ankyrin_rpt-contain_sf"/>
</dbReference>
<dbReference type="PROSITE" id="PS50225">
    <property type="entry name" value="SOCS"/>
    <property type="match status" value="1"/>
</dbReference>
<dbReference type="SUPFAM" id="SSF158235">
    <property type="entry name" value="SOCS box-like"/>
    <property type="match status" value="1"/>
</dbReference>
<feature type="repeat" description="ANK" evidence="3">
    <location>
        <begin position="1007"/>
        <end position="1039"/>
    </location>
</feature>
<dbReference type="SMART" id="SM00248">
    <property type="entry name" value="ANK"/>
    <property type="match status" value="32"/>
</dbReference>
<dbReference type="InterPro" id="IPR002110">
    <property type="entry name" value="Ankyrin_rpt"/>
</dbReference>
<evidence type="ECO:0000256" key="4">
    <source>
        <dbReference type="SAM" id="MobiDB-lite"/>
    </source>
</evidence>
<evidence type="ECO:0000256" key="1">
    <source>
        <dbReference type="ARBA" id="ARBA00022737"/>
    </source>
</evidence>
<dbReference type="PRINTS" id="PR01415">
    <property type="entry name" value="ANKYRIN"/>
</dbReference>
<keyword evidence="2 3" id="KW-0040">ANK repeat</keyword>
<feature type="repeat" description="ANK" evidence="3">
    <location>
        <begin position="1684"/>
        <end position="1720"/>
    </location>
</feature>
<dbReference type="Pfam" id="PF07525">
    <property type="entry name" value="SOCS_box"/>
    <property type="match status" value="1"/>
</dbReference>
<feature type="repeat" description="ANK" evidence="3">
    <location>
        <begin position="1356"/>
        <end position="1378"/>
    </location>
</feature>
<dbReference type="InterPro" id="IPR051165">
    <property type="entry name" value="Multifunctional_ANK_Repeat"/>
</dbReference>
<feature type="region of interest" description="Disordered" evidence="4">
    <location>
        <begin position="648"/>
        <end position="672"/>
    </location>
</feature>
<feature type="compositionally biased region" description="Acidic residues" evidence="4">
    <location>
        <begin position="648"/>
        <end position="657"/>
    </location>
</feature>
<dbReference type="Pfam" id="PF00023">
    <property type="entry name" value="Ank"/>
    <property type="match status" value="1"/>
</dbReference>
<dbReference type="EMBL" id="UYJE01006953">
    <property type="protein sequence ID" value="VDI50459.1"/>
    <property type="molecule type" value="Genomic_DNA"/>
</dbReference>
<dbReference type="InterPro" id="IPR036036">
    <property type="entry name" value="SOCS_box-like_dom_sf"/>
</dbReference>
<evidence type="ECO:0000256" key="2">
    <source>
        <dbReference type="ARBA" id="ARBA00023043"/>
    </source>
</evidence>
<dbReference type="Gene3D" id="1.25.40.20">
    <property type="entry name" value="Ankyrin repeat-containing domain"/>
    <property type="match status" value="8"/>
</dbReference>
<accession>A0A8B6FLH0</accession>
<feature type="repeat" description="ANK" evidence="3">
    <location>
        <begin position="806"/>
        <end position="838"/>
    </location>
</feature>
<dbReference type="Proteomes" id="UP000596742">
    <property type="component" value="Unassembled WGS sequence"/>
</dbReference>
<dbReference type="PROSITE" id="PS50297">
    <property type="entry name" value="ANK_REP_REGION"/>
    <property type="match status" value="5"/>
</dbReference>
<feature type="domain" description="SOCS box" evidence="5">
    <location>
        <begin position="1875"/>
        <end position="1918"/>
    </location>
</feature>
<sequence>MTGVSCTDETAKWNRGTTRNIEPKPLVSIQLKKTKLGENTMDNENVPGLRDTPFYVSKEEFKEAVNASPMLPLFEIKGTIMNKSFKSNPSVRTQESIEQVHGRNHYIKALIDNGLPLNEPNSSGHYPLEMLIYKRIDSSVFLLMLSNGANPNIVTKWGESILTLTVKSQLHDLCIALIEAGADVNKKDKDGVTAFDIFTRNYSESPSADELFKKFVMAGIDVYQHNLSGTYPLLLAVSLGAEDIVTFILDKGEDVNIVDQSGETPLTKAISHGLEDIAKLLIHYGANVNQICKGSTRLHTENSSSCITFDDSISESVDGISYKSGDQFEMSILSKVITGIPLSLTKRRYFVNILLEHGADPNLEKSGVNSCLMHTVRYGDPVLVKTLLEASAETTHIGHNGYTVLHVFFATFHRSADKENGSTILKMLLEYGAPANVLSNDGDQPVHKALSNCKTPDEFYNNHGDIMTIIDFTKDLNIPNKTRNTPFLAATKFCCLDVIKKMIEKGADVKSKGTNGNTALHIVMERTTFNKRDTDIISFLLSHGADINDVNDFEETPLVTFIKRGFVTTAHVSFLLKNGADPNVCADGINSALVEAISFPSFKVANVLIDAKANVNHIGKNGNTVLHALFSKDSDTIVRRYSPYLYDSEDDSSDDDTTSSLDSSSNSCDDQIDDYTENKSIKQINYGRIETVGCPEKEVVDNKTNLEITAIDDTKTDDKICMTSYQINENYYSTSSDIAAHWTQERTKKCKVLEATVRLVEAGTYMNILNKDGHSPVYYLVMNQDVTTIARVLPYLLEKGADPSLGADLPLIAAASLKQTGITKMLLKHGVDVDQKNSRGSAALSTVLSGYFEISKGSTREIVDILLNSAASVTLKDGNGKTPLFLLIYSIYNIIEQCSPYNAYEFQIQVAEIASDLIEKGADPNSTPFGEDSALHLAVECMLPNVVQILLESSANTDHIGKNGQNALHSCFGCEERSYSCYGDLYLLEILDALLAKKSNVNLKDNDGISPLQLAIRHQKTEAVEKLLFSNQNMQFEDSDKLEAFEMCLTIEPQVCLQILDVLSDHLNLAANNVDGFFRKFWKYIKTHNCSRNREVLDSVTYKILSTEEAVQVNLTSNAEYSPLMYFCHFGCCHAVKMLLSHNADVNYVGMRGTVLHELLDLTDDDNAVLLFDCLLEEKPRMNIADNMDKTVAEKAIDILCGKRSATSSLGHQYYSPMNKHSFKNISLCFQKLLETGVTPDSNDLNDALLMCARKSDFKAMKCLIRHGADFYRKDINGKSILHLCWLDSLDGGLEFLRFFIESGHSLKRIDSVDNSILASLLTFGRKRGFVTNDKDISEIASLLIQNGACCEKDKEGNGPLHLAAKNGYLSTIGVLLKLDSVSIYDQNEEGDTVVHICLKHPKENICDVIEILLENNSAKLGLNLHNESVLYLAMVAGQTIRTNNVESVKYQLVRILLGYEADPNEHSRDHIPLFSALETGDVMTSKLLLNASSNINATNSRGKCGLHIIYENTRTKESDLSLTQLLLEHEINVNLVDESGQSALFSLVTGRGFTDSDVNSFQEILKVLLKHGADLNLCDKLEETVLSCFCSSGTNVEIGNILLKSGADPKKGCCLQNLLKSLRINGNKSCLLSLIFSLLQKGADPNRRRIEGSNIIDCVKNGNILLVEEFIKYGADVNGCDDIKKTALHYACNLGHSNDSYAMTTLLVKHGSNLNAASNCGKRPLDIVVENMIKEMTNVAVLSTAAKYCSTQTVDLSLLNVLVCGGADLRPVITDTIGPCCGISSLNTVHATPLNYPNRNKSTLYKLMSNGLFQTAEYLLRSGWDVKKEEWFDSFDVSKLDLTENIITNNRIYKRHDVEAKKAVFKSFLQNFDKSPKSLKTICRKQIRQQLLLVSNGSEIKTKISTLPLPEKIKSFLSLKECIQEKEII</sequence>
<evidence type="ECO:0000256" key="3">
    <source>
        <dbReference type="PROSITE-ProRule" id="PRU00023"/>
    </source>
</evidence>
<protein>
    <recommendedName>
        <fullName evidence="5">SOCS box domain-containing protein</fullName>
    </recommendedName>
</protein>
<gene>
    <name evidence="6" type="ORF">MGAL_10B080056</name>
</gene>
<keyword evidence="1" id="KW-0677">Repeat</keyword>
<dbReference type="GO" id="GO:0035556">
    <property type="term" value="P:intracellular signal transduction"/>
    <property type="evidence" value="ECO:0007669"/>
    <property type="project" value="InterPro"/>
</dbReference>
<feature type="repeat" description="ANK" evidence="3">
    <location>
        <begin position="261"/>
        <end position="293"/>
    </location>
</feature>
<evidence type="ECO:0000259" key="5">
    <source>
        <dbReference type="PROSITE" id="PS50225"/>
    </source>
</evidence>
<dbReference type="SMART" id="SM00969">
    <property type="entry name" value="SOCS_box"/>
    <property type="match status" value="1"/>
</dbReference>
<reference evidence="6" key="1">
    <citation type="submission" date="2018-11" db="EMBL/GenBank/DDBJ databases">
        <authorList>
            <person name="Alioto T."/>
            <person name="Alioto T."/>
        </authorList>
    </citation>
    <scope>NUCLEOTIDE SEQUENCE</scope>
</reference>
<dbReference type="PROSITE" id="PS50088">
    <property type="entry name" value="ANK_REPEAT"/>
    <property type="match status" value="8"/>
</dbReference>
<feature type="repeat" description="ANK" evidence="3">
    <location>
        <begin position="515"/>
        <end position="552"/>
    </location>
</feature>
<dbReference type="InterPro" id="IPR001496">
    <property type="entry name" value="SOCS_box"/>
</dbReference>
<dbReference type="Pfam" id="PF12796">
    <property type="entry name" value="Ank_2"/>
    <property type="match status" value="4"/>
</dbReference>
<feature type="repeat" description="ANK" evidence="3">
    <location>
        <begin position="228"/>
        <end position="260"/>
    </location>
</feature>